<comment type="similarity">
    <text evidence="1 5">Belongs to the universal ribosomal protein uL10 family.</text>
</comment>
<keyword evidence="5" id="KW-0694">RNA-binding</keyword>
<evidence type="ECO:0000256" key="4">
    <source>
        <dbReference type="ARBA" id="ARBA00035202"/>
    </source>
</evidence>
<feature type="region of interest" description="Disordered" evidence="6">
    <location>
        <begin position="161"/>
        <end position="183"/>
    </location>
</feature>
<comment type="function">
    <text evidence="5">Forms part of the ribosomal stalk, playing a central role in the interaction of the ribosome with GTP-bound translation factors.</text>
</comment>
<evidence type="ECO:0000313" key="7">
    <source>
        <dbReference type="EMBL" id="PIP60963.1"/>
    </source>
</evidence>
<dbReference type="GO" id="GO:0070180">
    <property type="term" value="F:large ribosomal subunit rRNA binding"/>
    <property type="evidence" value="ECO:0007669"/>
    <property type="project" value="UniProtKB-UniRule"/>
</dbReference>
<dbReference type="SUPFAM" id="SSF160369">
    <property type="entry name" value="Ribosomal protein L10-like"/>
    <property type="match status" value="1"/>
</dbReference>
<dbReference type="HAMAP" id="MF_00362">
    <property type="entry name" value="Ribosomal_uL10"/>
    <property type="match status" value="1"/>
</dbReference>
<dbReference type="AlphaFoldDB" id="A0A2H0BTG2"/>
<evidence type="ECO:0000256" key="5">
    <source>
        <dbReference type="HAMAP-Rule" id="MF_00362"/>
    </source>
</evidence>
<comment type="caution">
    <text evidence="7">The sequence shown here is derived from an EMBL/GenBank/DDBJ whole genome shotgun (WGS) entry which is preliminary data.</text>
</comment>
<evidence type="ECO:0000313" key="8">
    <source>
        <dbReference type="Proteomes" id="UP000231581"/>
    </source>
</evidence>
<comment type="subunit">
    <text evidence="5">Part of the ribosomal stalk of the 50S ribosomal subunit. The N-terminus interacts with L11 and the large rRNA to form the base of the stalk. The C-terminus forms an elongated spine to which L12 dimers bind in a sequential fashion forming a multimeric L10(L12)X complex.</text>
</comment>
<feature type="compositionally biased region" description="Basic and acidic residues" evidence="6">
    <location>
        <begin position="171"/>
        <end position="183"/>
    </location>
</feature>
<dbReference type="NCBIfam" id="NF000955">
    <property type="entry name" value="PRK00099.1-1"/>
    <property type="match status" value="1"/>
</dbReference>
<evidence type="ECO:0000256" key="2">
    <source>
        <dbReference type="ARBA" id="ARBA00022980"/>
    </source>
</evidence>
<dbReference type="GO" id="GO:1990904">
    <property type="term" value="C:ribonucleoprotein complex"/>
    <property type="evidence" value="ECO:0007669"/>
    <property type="project" value="UniProtKB-KW"/>
</dbReference>
<dbReference type="CDD" id="cd05797">
    <property type="entry name" value="Ribosomal_L10"/>
    <property type="match status" value="1"/>
</dbReference>
<dbReference type="GO" id="GO:0005840">
    <property type="term" value="C:ribosome"/>
    <property type="evidence" value="ECO:0007669"/>
    <property type="project" value="UniProtKB-KW"/>
</dbReference>
<keyword evidence="5" id="KW-0699">rRNA-binding</keyword>
<dbReference type="InterPro" id="IPR001790">
    <property type="entry name" value="Ribosomal_uL10"/>
</dbReference>
<sequence length="183" mass="20030">MPKTRVQKAESIERLISALKSGKAAAFADYRGMNVEAVATLRKNLRAEGVDYIVAKKTLLSRAAKEAGYDIDFTKLEGMLGVAIAQEDEMAPAKIIGDASKEQPIKLVGGIFEGQVVDQEYIMKLSKLPSREGLLTQLLYVMNGPVGSFVRLLNAYKEKMEAGEPAPAAPEEVKEEVKEEKKD</sequence>
<dbReference type="Pfam" id="PF00466">
    <property type="entry name" value="Ribosomal_L10"/>
    <property type="match status" value="1"/>
</dbReference>
<gene>
    <name evidence="5 7" type="primary">rplJ</name>
    <name evidence="7" type="ORF">COX00_00260</name>
</gene>
<dbReference type="Proteomes" id="UP000231581">
    <property type="component" value="Unassembled WGS sequence"/>
</dbReference>
<dbReference type="PANTHER" id="PTHR11560">
    <property type="entry name" value="39S RIBOSOMAL PROTEIN L10, MITOCHONDRIAL"/>
    <property type="match status" value="1"/>
</dbReference>
<dbReference type="Gene3D" id="6.10.250.290">
    <property type="match status" value="1"/>
</dbReference>
<evidence type="ECO:0000256" key="6">
    <source>
        <dbReference type="SAM" id="MobiDB-lite"/>
    </source>
</evidence>
<dbReference type="InterPro" id="IPR043141">
    <property type="entry name" value="Ribosomal_uL10-like_sf"/>
</dbReference>
<evidence type="ECO:0000256" key="3">
    <source>
        <dbReference type="ARBA" id="ARBA00023274"/>
    </source>
</evidence>
<accession>A0A2H0BTG2</accession>
<keyword evidence="3 5" id="KW-0687">Ribonucleoprotein</keyword>
<name>A0A2H0BTG2_9BACT</name>
<reference evidence="7 8" key="1">
    <citation type="submission" date="2017-09" db="EMBL/GenBank/DDBJ databases">
        <title>Depth-based differentiation of microbial function through sediment-hosted aquifers and enrichment of novel symbionts in the deep terrestrial subsurface.</title>
        <authorList>
            <person name="Probst A.J."/>
            <person name="Ladd B."/>
            <person name="Jarett J.K."/>
            <person name="Geller-Mcgrath D.E."/>
            <person name="Sieber C.M."/>
            <person name="Emerson J.B."/>
            <person name="Anantharaman K."/>
            <person name="Thomas B.C."/>
            <person name="Malmstrom R."/>
            <person name="Stieglmeier M."/>
            <person name="Klingl A."/>
            <person name="Woyke T."/>
            <person name="Ryan C.M."/>
            <person name="Banfield J.F."/>
        </authorList>
    </citation>
    <scope>NUCLEOTIDE SEQUENCE [LARGE SCALE GENOMIC DNA]</scope>
    <source>
        <strain evidence="7">CG22_combo_CG10-13_8_21_14_all_47_17</strain>
    </source>
</reference>
<dbReference type="InterPro" id="IPR047865">
    <property type="entry name" value="Ribosomal_uL10_bac_type"/>
</dbReference>
<organism evidence="7 8">
    <name type="scientific">Candidatus Uhrbacteria bacterium CG22_combo_CG10-13_8_21_14_all_47_17</name>
    <dbReference type="NCBI Taxonomy" id="1975041"/>
    <lineage>
        <taxon>Bacteria</taxon>
        <taxon>Candidatus Uhriibacteriota</taxon>
    </lineage>
</organism>
<evidence type="ECO:0000256" key="1">
    <source>
        <dbReference type="ARBA" id="ARBA00008889"/>
    </source>
</evidence>
<dbReference type="InterPro" id="IPR022973">
    <property type="entry name" value="Ribosomal_uL10_bac"/>
</dbReference>
<protein>
    <recommendedName>
        <fullName evidence="4 5">Large ribosomal subunit protein uL10</fullName>
    </recommendedName>
</protein>
<dbReference type="Gene3D" id="3.30.70.1730">
    <property type="match status" value="1"/>
</dbReference>
<proteinExistence type="inferred from homology"/>
<dbReference type="EMBL" id="PCSZ01000009">
    <property type="protein sequence ID" value="PIP60963.1"/>
    <property type="molecule type" value="Genomic_DNA"/>
</dbReference>
<dbReference type="GO" id="GO:0006412">
    <property type="term" value="P:translation"/>
    <property type="evidence" value="ECO:0007669"/>
    <property type="project" value="UniProtKB-UniRule"/>
</dbReference>
<keyword evidence="2 5" id="KW-0689">Ribosomal protein</keyword>